<protein>
    <recommendedName>
        <fullName evidence="5">phosphoenolpyruvate carboxylase</fullName>
        <ecNumber evidence="5">4.1.1.31</ecNumber>
    </recommendedName>
</protein>
<feature type="domain" description="Integrase catalytic" evidence="15">
    <location>
        <begin position="545"/>
        <end position="707"/>
    </location>
</feature>
<feature type="active site" evidence="13">
    <location>
        <position position="2074"/>
    </location>
</feature>
<evidence type="ECO:0000256" key="2">
    <source>
        <dbReference type="ARBA" id="ARBA00004496"/>
    </source>
</evidence>
<dbReference type="InterPro" id="IPR036397">
    <property type="entry name" value="RNaseH_sf"/>
</dbReference>
<evidence type="ECO:0000256" key="8">
    <source>
        <dbReference type="ARBA" id="ARBA00022842"/>
    </source>
</evidence>
<dbReference type="GO" id="GO:0048366">
    <property type="term" value="P:leaf development"/>
    <property type="evidence" value="ECO:0007669"/>
    <property type="project" value="TreeGrafter"/>
</dbReference>
<evidence type="ECO:0000313" key="16">
    <source>
        <dbReference type="EMBL" id="WVZ02257.1"/>
    </source>
</evidence>
<dbReference type="SUPFAM" id="SSF51621">
    <property type="entry name" value="Phosphoenolpyruvate/pyruvate domain"/>
    <property type="match status" value="1"/>
</dbReference>
<evidence type="ECO:0000256" key="1">
    <source>
        <dbReference type="ARBA" id="ARBA00001946"/>
    </source>
</evidence>
<evidence type="ECO:0000256" key="9">
    <source>
        <dbReference type="ARBA" id="ARBA00023239"/>
    </source>
</evidence>
<dbReference type="GO" id="GO:0003676">
    <property type="term" value="F:nucleic acid binding"/>
    <property type="evidence" value="ECO:0007669"/>
    <property type="project" value="InterPro"/>
</dbReference>
<dbReference type="PROSITE" id="PS50994">
    <property type="entry name" value="INTEGRASE"/>
    <property type="match status" value="1"/>
</dbReference>
<dbReference type="EMBL" id="CP144694">
    <property type="protein sequence ID" value="WVZ02257.1"/>
    <property type="molecule type" value="Genomic_DNA"/>
</dbReference>
<evidence type="ECO:0000256" key="6">
    <source>
        <dbReference type="ARBA" id="ARBA00022490"/>
    </source>
</evidence>
<keyword evidence="6" id="KW-0963">Cytoplasm</keyword>
<dbReference type="InterPro" id="IPR033129">
    <property type="entry name" value="PEPCASE_His_AS"/>
</dbReference>
<dbReference type="Gene3D" id="3.30.420.10">
    <property type="entry name" value="Ribonuclease H-like superfamily/Ribonuclease H"/>
    <property type="match status" value="1"/>
</dbReference>
<sequence>MATPEANTLTHDSTHSYLYLHPNENPAISLVSPVLNNTNYHSWNRSFVTALSTKNKVEFVLGSAPQPAQTDATFHAWFRCNSMVVSWLLHSVSPSIRESIIWMDNAVDIWNDLKIRFAQGDLARISTLQMEATTLSQGELSVTEFFTKLRIIWDELDSFRPDPVCICKSKCSCTVSSILSQRKHEDHAMQLLRGLNSQYTNIQSHILLLDPLPPISKIFSLVIQQERHIMTDHVTASMKTISNSNFPCQPNGSTTITCTYCNRVGHQENTCFKKHGFPNQDHRNAKTTNNNNRKICTYCRKTGHTIDVCFKKHGYPPGYKFSDNKPGQINNVSIARDVIQPNELDPNHSSTETIQITPQQYQILAELFNKSESNAPNVHINQVGTLSTNTSPGNIVSALHVHSDNTWLLDSGATDHICISLKFFSFLSKDYPYFDNITKWKDSPSSLQGHCSDTQSQEKIGLIRHKNGLYLFDSPICKNDTSCSPLICSIQTPNLWHARFGHLSNDRLHLLQNKHAYITNDTQIPCDACHRAKQKKLPYTASTSHSSCPFHLLHIDIWGPSTASMNGFKYLLTIVDDFSRYTWIIPMLDKSSVKNHILTFLCNIENQFNKKVKIIRTDNGVEFNMHDLFSNKGINHQTSCVETPEQNGVVERKHQHILNITRALLFHSHLPTVFWCYATQHAVFLINQMPTPVLQNDTPHDRLHGSSCDLSILRVFGCLCYANTITAHRKKFDDRAVPGIFLGFKRHTKGYLFLNLKNHKVEVSRNVIFHENVFPYHNIQKTENSLCLPLPTNYTHNYDHLLPFGPTTNDIPLGSSTADRPSGNLITDLPTGSHNTPTDTTQPNDNCNDTSKSVRCSSRPRTTPAYLKDYKTNSIVRYPIKNYLCYNRLSNHYKHTIMSITSNTEPNSYSVASKNPEWVTAMCVELDALQANNTWVLTTLPHNKTAIGYRWVYKIKYNSDGSIDCYKARLVAKGYNQIEGLDYLETFAPVAKLTTVRLLLAIAATKNWTLKQLDVNNAFLHGDLHEDVYMKVPPGLTTSRPNQVCKLQRSLYGLKQAGRQWYAKLHNFLLSHNYNCSTSDNSLFLQHDGQYITVILIYVDDILITGNNDGEIQRITNLLHSTFRIKNLCDLTYFLGLEVARNSKGIHLSQRKYVLDLLAETGMLDSSPVPTPMVHKHSATNIDKSLNGDAAASYRRLIGKLIYLTTTRPDITFAVNHLSQFMSAPTTAHQQATTRILRYLKGTPGTGIHFPCNSTIQLKAFCDSDWATCPNTRRSVTGFTIYLGNSLISWRSKKQSTWLTYLLHDLHVTYTTPAFIYCDNQSAIQIASNQVFHERTKHIDIDCHIVREKVAAGLIKLLPISTTMQIADILTKPLPPPIFQLPSGTLVLLLTLGIFVATIRSLGIATVRSLGIATVRYIGTPVNARYLCSYHQVARYSYRPAAMANRNLEKMASIDAQLRLLVPAKVSEDDKLVEYDALLLDRFLDILQDLHGEDLKETYHVSQFCSETSRDWFAVEKAWNFTCVKGFWVQEVYELSAEYEGKHDPKKLEELGNLITSLDAGDSIVVAKSFSHMLNLANLAEEVQIAHRRRNKLKKGDFADENSATTESDIEETLKKLVVDMKKSPQEVFDELKNQTVDLVLTAHPTQSVRRSLLQKHGRIRNCLTQLYAKDITPDDKQELDEALQREIQAAFRTDEIRRTAPTPQDEMRAGMSYFHETIWKGVPTFLRRVDTALKNIGINERVPYNAPLIQFSSWMGGDRDGNPRVTPEVTRDVCLLARMMAATMYYSQIEDLMFELSMWRCNDELQARADELNRSSKKNAVAKHYIEFWKAIPPNEPYRVLLGEVRNRLYQTRERSRHLLAHGYSDIPEEETFTNVEEFLEPLELCYRSLCACGDRAIADGSLLDFLRQVSTFGLSLVRLDIRQESDRHTDVLDAITKHLEIGSYQEWSEEKRQQWLLSELSGKRPLFGPDLPKTEEIRDVLDTFHVISELPPDNFGAYIISMATAPSDVLAVELLQRECHVKHPLRVVPLFEKLDDLEAAPAALARLFSIDWYINRINGKQEVMIGYSDSGKDAGRFSAAWQLYKAQEDLIKVAKEYGVKLTMFHGRGGTVGRGGGPTHLAILSQPPDTIHGSLRVTVQGEVIEQSFGEQHLCFRTLQRFTAATLEHGMHPPISPKPEWRALMDQMAVIATEEYRSIVFKEPRFVEYFRLATPELEYGRMNIGSRPAKRRPSGGIETLRAIPWIFAWTQTRFHLPVWLGFGAAFKHVIDKDVRNIHVLQEMYNQWPFFRVTLDLVEMVFAKGNPGIAALYDRLLVSEDLWAFGEQLRTKYEETKALLLQVAGHRDLLEGDPHLKQRLRLRDSYITTLNVCQAYTLKRIRDPNYNVKLRPHISKESIEISKPADELITLNPTSEYAPGLEDTLILTMKGIAAGLQNTG</sequence>
<dbReference type="PRINTS" id="PR00150">
    <property type="entry name" value="PEPCARBXLASE"/>
</dbReference>
<comment type="similarity">
    <text evidence="3">Belongs to the PEPCase type 1 family.</text>
</comment>
<name>A0AAQ3N4E6_VIGMU</name>
<dbReference type="InterPro" id="IPR022805">
    <property type="entry name" value="PEP_COase_bac/pln-type"/>
</dbReference>
<dbReference type="Pfam" id="PF25597">
    <property type="entry name" value="SH3_retrovirus"/>
    <property type="match status" value="1"/>
</dbReference>
<keyword evidence="9" id="KW-0456">Lyase</keyword>
<dbReference type="PANTHER" id="PTHR30523">
    <property type="entry name" value="PHOSPHOENOLPYRUVATE CARBOXYLASE"/>
    <property type="match status" value="1"/>
</dbReference>
<dbReference type="Pfam" id="PF07727">
    <property type="entry name" value="RVT_2"/>
    <property type="match status" value="1"/>
</dbReference>
<dbReference type="NCBIfam" id="NF000584">
    <property type="entry name" value="PRK00009.1"/>
    <property type="match status" value="1"/>
</dbReference>
<dbReference type="PROSITE" id="PS00393">
    <property type="entry name" value="PEPCASE_2"/>
    <property type="match status" value="1"/>
</dbReference>
<evidence type="ECO:0000256" key="7">
    <source>
        <dbReference type="ARBA" id="ARBA00022553"/>
    </source>
</evidence>
<evidence type="ECO:0000256" key="5">
    <source>
        <dbReference type="ARBA" id="ARBA00012305"/>
    </source>
</evidence>
<dbReference type="InterPro" id="IPR021135">
    <property type="entry name" value="PEP_COase"/>
</dbReference>
<feature type="region of interest" description="Disordered" evidence="14">
    <location>
        <begin position="812"/>
        <end position="860"/>
    </location>
</feature>
<comment type="catalytic activity">
    <reaction evidence="11">
        <text>oxaloacetate + phosphate = phosphoenolpyruvate + hydrogencarbonate</text>
        <dbReference type="Rhea" id="RHEA:28370"/>
        <dbReference type="ChEBI" id="CHEBI:16452"/>
        <dbReference type="ChEBI" id="CHEBI:17544"/>
        <dbReference type="ChEBI" id="CHEBI:43474"/>
        <dbReference type="ChEBI" id="CHEBI:58702"/>
        <dbReference type="EC" id="4.1.1.31"/>
    </reaction>
</comment>
<keyword evidence="10" id="KW-0120">Carbon dioxide fixation</keyword>
<evidence type="ECO:0000256" key="14">
    <source>
        <dbReference type="SAM" id="MobiDB-lite"/>
    </source>
</evidence>
<dbReference type="GO" id="GO:0005829">
    <property type="term" value="C:cytosol"/>
    <property type="evidence" value="ECO:0007669"/>
    <property type="project" value="TreeGrafter"/>
</dbReference>
<evidence type="ECO:0000259" key="15">
    <source>
        <dbReference type="PROSITE" id="PS50994"/>
    </source>
</evidence>
<dbReference type="GO" id="GO:0015977">
    <property type="term" value="P:carbon fixation"/>
    <property type="evidence" value="ECO:0007669"/>
    <property type="project" value="UniProtKB-KW"/>
</dbReference>
<keyword evidence="17" id="KW-1185">Reference proteome</keyword>
<dbReference type="GO" id="GO:0008964">
    <property type="term" value="F:phosphoenolpyruvate carboxylase activity"/>
    <property type="evidence" value="ECO:0007669"/>
    <property type="project" value="UniProtKB-EC"/>
</dbReference>
<dbReference type="InterPro" id="IPR001584">
    <property type="entry name" value="Integrase_cat-core"/>
</dbReference>
<dbReference type="PANTHER" id="PTHR30523:SF33">
    <property type="entry name" value="PHOSPHOENOLPYRUVATE CARBOXYLASE 3"/>
    <property type="match status" value="1"/>
</dbReference>
<organism evidence="16 17">
    <name type="scientific">Vigna mungo</name>
    <name type="common">Black gram</name>
    <name type="synonym">Phaseolus mungo</name>
    <dbReference type="NCBI Taxonomy" id="3915"/>
    <lineage>
        <taxon>Eukaryota</taxon>
        <taxon>Viridiplantae</taxon>
        <taxon>Streptophyta</taxon>
        <taxon>Embryophyta</taxon>
        <taxon>Tracheophyta</taxon>
        <taxon>Spermatophyta</taxon>
        <taxon>Magnoliopsida</taxon>
        <taxon>eudicotyledons</taxon>
        <taxon>Gunneridae</taxon>
        <taxon>Pentapetalae</taxon>
        <taxon>rosids</taxon>
        <taxon>fabids</taxon>
        <taxon>Fabales</taxon>
        <taxon>Fabaceae</taxon>
        <taxon>Papilionoideae</taxon>
        <taxon>50 kb inversion clade</taxon>
        <taxon>NPAAA clade</taxon>
        <taxon>indigoferoid/millettioid clade</taxon>
        <taxon>Phaseoleae</taxon>
        <taxon>Vigna</taxon>
    </lineage>
</organism>
<evidence type="ECO:0000256" key="10">
    <source>
        <dbReference type="ARBA" id="ARBA00023300"/>
    </source>
</evidence>
<dbReference type="GO" id="GO:0009507">
    <property type="term" value="C:chloroplast"/>
    <property type="evidence" value="ECO:0007669"/>
    <property type="project" value="TreeGrafter"/>
</dbReference>
<evidence type="ECO:0000313" key="17">
    <source>
        <dbReference type="Proteomes" id="UP001374535"/>
    </source>
</evidence>
<dbReference type="GO" id="GO:0048046">
    <property type="term" value="C:apoplast"/>
    <property type="evidence" value="ECO:0007669"/>
    <property type="project" value="TreeGrafter"/>
</dbReference>
<dbReference type="FunFam" id="1.20.1440.90:FF:000001">
    <property type="entry name" value="Phosphoenolpyruvate carboxylase 1"/>
    <property type="match status" value="1"/>
</dbReference>
<dbReference type="HAMAP" id="MF_00595">
    <property type="entry name" value="PEPcase_type1"/>
    <property type="match status" value="1"/>
</dbReference>
<accession>A0AAQ3N4E6</accession>
<dbReference type="Proteomes" id="UP001374535">
    <property type="component" value="Chromosome 7"/>
</dbReference>
<dbReference type="InterPro" id="IPR018129">
    <property type="entry name" value="PEP_COase_Lys_AS"/>
</dbReference>
<dbReference type="PROSITE" id="PS00781">
    <property type="entry name" value="PEPCASE_1"/>
    <property type="match status" value="1"/>
</dbReference>
<keyword evidence="8" id="KW-0460">Magnesium</keyword>
<dbReference type="GO" id="GO:0015074">
    <property type="term" value="P:DNA integration"/>
    <property type="evidence" value="ECO:0007669"/>
    <property type="project" value="InterPro"/>
</dbReference>
<evidence type="ECO:0000256" key="3">
    <source>
        <dbReference type="ARBA" id="ARBA00008346"/>
    </source>
</evidence>
<evidence type="ECO:0000256" key="13">
    <source>
        <dbReference type="PROSITE-ProRule" id="PRU10112"/>
    </source>
</evidence>
<dbReference type="InterPro" id="IPR057670">
    <property type="entry name" value="SH3_retrovirus"/>
</dbReference>
<dbReference type="InterPro" id="IPR043502">
    <property type="entry name" value="DNA/RNA_pol_sf"/>
</dbReference>
<keyword evidence="7" id="KW-0597">Phosphoprotein</keyword>
<evidence type="ECO:0000256" key="12">
    <source>
        <dbReference type="PROSITE-ProRule" id="PRU10111"/>
    </source>
</evidence>
<dbReference type="Pfam" id="PF00311">
    <property type="entry name" value="PEPcase"/>
    <property type="match status" value="1"/>
</dbReference>
<dbReference type="SUPFAM" id="SSF56672">
    <property type="entry name" value="DNA/RNA polymerases"/>
    <property type="match status" value="1"/>
</dbReference>
<dbReference type="InterPro" id="IPR012337">
    <property type="entry name" value="RNaseH-like_sf"/>
</dbReference>
<dbReference type="InterPro" id="IPR029472">
    <property type="entry name" value="Copia-like_N"/>
</dbReference>
<reference evidence="16 17" key="1">
    <citation type="journal article" date="2023" name="Life. Sci Alliance">
        <title>Evolutionary insights into 3D genome organization and epigenetic landscape of Vigna mungo.</title>
        <authorList>
            <person name="Junaid A."/>
            <person name="Singh B."/>
            <person name="Bhatia S."/>
        </authorList>
    </citation>
    <scope>NUCLEOTIDE SEQUENCE [LARGE SCALE GENOMIC DNA]</scope>
    <source>
        <strain evidence="16">Urdbean</strain>
    </source>
</reference>
<dbReference type="InterPro" id="IPR025724">
    <property type="entry name" value="GAG-pre-integrase_dom"/>
</dbReference>
<feature type="compositionally biased region" description="Polar residues" evidence="14">
    <location>
        <begin position="851"/>
        <end position="860"/>
    </location>
</feature>
<dbReference type="InterPro" id="IPR015813">
    <property type="entry name" value="Pyrv/PenolPyrv_kinase-like_dom"/>
</dbReference>
<evidence type="ECO:0000256" key="4">
    <source>
        <dbReference type="ARBA" id="ARBA00011881"/>
    </source>
</evidence>
<feature type="active site" evidence="12">
    <location>
        <position position="1644"/>
    </location>
</feature>
<comment type="cofactor">
    <cofactor evidence="1">
        <name>Mg(2+)</name>
        <dbReference type="ChEBI" id="CHEBI:18420"/>
    </cofactor>
</comment>
<dbReference type="Pfam" id="PF14244">
    <property type="entry name" value="Retrotran_gag_3"/>
    <property type="match status" value="1"/>
</dbReference>
<dbReference type="Pfam" id="PF13976">
    <property type="entry name" value="gag_pre-integrs"/>
    <property type="match status" value="1"/>
</dbReference>
<dbReference type="GO" id="GO:0006099">
    <property type="term" value="P:tricarboxylic acid cycle"/>
    <property type="evidence" value="ECO:0007669"/>
    <property type="project" value="InterPro"/>
</dbReference>
<dbReference type="Gene3D" id="1.20.1440.90">
    <property type="entry name" value="Phosphoenolpyruvate/pyruvate domain"/>
    <property type="match status" value="1"/>
</dbReference>
<gene>
    <name evidence="16" type="ORF">V8G54_023063</name>
</gene>
<dbReference type="EC" id="4.1.1.31" evidence="5"/>
<evidence type="ECO:0000256" key="11">
    <source>
        <dbReference type="ARBA" id="ARBA00048995"/>
    </source>
</evidence>
<dbReference type="InterPro" id="IPR013103">
    <property type="entry name" value="RVT_2"/>
</dbReference>
<proteinExistence type="inferred from homology"/>
<dbReference type="Pfam" id="PF00665">
    <property type="entry name" value="rve"/>
    <property type="match status" value="1"/>
</dbReference>
<comment type="subcellular location">
    <subcellularLocation>
        <location evidence="2">Cytoplasm</location>
    </subcellularLocation>
</comment>
<dbReference type="SUPFAM" id="SSF53098">
    <property type="entry name" value="Ribonuclease H-like"/>
    <property type="match status" value="1"/>
</dbReference>
<feature type="compositionally biased region" description="Low complexity" evidence="14">
    <location>
        <begin position="835"/>
        <end position="850"/>
    </location>
</feature>
<comment type="subunit">
    <text evidence="4">Homotetramer.</text>
</comment>
<dbReference type="CDD" id="cd09272">
    <property type="entry name" value="RNase_HI_RT_Ty1"/>
    <property type="match status" value="1"/>
</dbReference>